<dbReference type="Proteomes" id="UP000016491">
    <property type="component" value="Unassembled WGS sequence"/>
</dbReference>
<name>A0ABC9TUA2_CLOSY</name>
<proteinExistence type="predicted"/>
<evidence type="ECO:0000313" key="1">
    <source>
        <dbReference type="EMBL" id="ERI74968.1"/>
    </source>
</evidence>
<dbReference type="InterPro" id="IPR021145">
    <property type="entry name" value="Portal_protein_SPP1_Gp6-like"/>
</dbReference>
<protein>
    <recommendedName>
        <fullName evidence="3">Phage portal protein</fullName>
    </recommendedName>
</protein>
<dbReference type="EMBL" id="AWSU01000273">
    <property type="protein sequence ID" value="ERI74968.1"/>
    <property type="molecule type" value="Genomic_DNA"/>
</dbReference>
<evidence type="ECO:0008006" key="3">
    <source>
        <dbReference type="Google" id="ProtNLM"/>
    </source>
</evidence>
<dbReference type="Pfam" id="PF05133">
    <property type="entry name" value="SPP1_portal"/>
    <property type="match status" value="1"/>
</dbReference>
<sequence>TRQKENDMTELNGIEYLRRKLTMKKSRVQLRYKYYEMKNSFVDMGISTPPNLKNWKSVLGWCGKAVDSLSDRLIFREFMDDNFDLNEIFQMNNPDTLFDSAVLSALVSSCCFIYISADEDGFPRLQVIDGGSATGIIDPITGLLTEGYAVLEVDKDKKPTLEAYFVPGRTVYYRAGGKEVESIPNSAPYPLLVPIIYRPDAVRPFGHSRISRACMEIMGSALRTIKRSEIAAEFYSFPQKYVVGLSSEAERMEKWRATMSSMLQFDKDADGDSPKLGQFTQQSMSPHTEQLRMFASLFSGETGLTLDDLGFVTDNPSSAEAIKASHENLRLAARKAQRTFGSGFLNVGYLAACIRDDYPYQRKQLYLTRAAWEPVFEPDAAMLTSIGDGVTKINQAVPGYFGPENLRGLTGIEYLGEVK</sequence>
<feature type="non-terminal residue" evidence="1">
    <location>
        <position position="1"/>
    </location>
</feature>
<dbReference type="AlphaFoldDB" id="A0ABC9TUA2"/>
<organism evidence="1 2">
    <name type="scientific">[Clostridium] symbiosum ATCC 14940</name>
    <dbReference type="NCBI Taxonomy" id="411472"/>
    <lineage>
        <taxon>Bacteria</taxon>
        <taxon>Bacillati</taxon>
        <taxon>Bacillota</taxon>
        <taxon>Clostridia</taxon>
        <taxon>Lachnospirales</taxon>
        <taxon>Lachnospiraceae</taxon>
        <taxon>Otoolea</taxon>
    </lineage>
</organism>
<gene>
    <name evidence="1" type="ORF">CLOSYM_03516</name>
</gene>
<dbReference type="RefSeq" id="WP_021640726.1">
    <property type="nucleotide sequence ID" value="NZ_KE992801.1"/>
</dbReference>
<comment type="caution">
    <text evidence="1">The sequence shown here is derived from an EMBL/GenBank/DDBJ whole genome shotgun (WGS) entry which is preliminary data.</text>
</comment>
<evidence type="ECO:0000313" key="2">
    <source>
        <dbReference type="Proteomes" id="UP000016491"/>
    </source>
</evidence>
<reference evidence="1 2" key="1">
    <citation type="submission" date="2013-07" db="EMBL/GenBank/DDBJ databases">
        <authorList>
            <person name="Weinstock G."/>
            <person name="Sodergren E."/>
            <person name="Wylie T."/>
            <person name="Fulton L."/>
            <person name="Fulton R."/>
            <person name="Fronick C."/>
            <person name="O'Laughlin M."/>
            <person name="Godfrey J."/>
            <person name="Miner T."/>
            <person name="Herter B."/>
            <person name="Appelbaum E."/>
            <person name="Cordes M."/>
            <person name="Lek S."/>
            <person name="Wollam A."/>
            <person name="Pepin K.H."/>
            <person name="Palsikar V.B."/>
            <person name="Mitreva M."/>
            <person name="Wilson R.K."/>
        </authorList>
    </citation>
    <scope>NUCLEOTIDE SEQUENCE [LARGE SCALE GENOMIC DNA]</scope>
    <source>
        <strain evidence="1 2">ATCC 14940</strain>
    </source>
</reference>
<accession>A0ABC9TUA2</accession>